<reference evidence="1" key="1">
    <citation type="journal article" date="2014" name="Int. J. Syst. Evol. Microbiol.">
        <title>Complete genome sequence of Corynebacterium casei LMG S-19264T (=DSM 44701T), isolated from a smear-ripened cheese.</title>
        <authorList>
            <consortium name="US DOE Joint Genome Institute (JGI-PGF)"/>
            <person name="Walter F."/>
            <person name="Albersmeier A."/>
            <person name="Kalinowski J."/>
            <person name="Ruckert C."/>
        </authorList>
    </citation>
    <scope>NUCLEOTIDE SEQUENCE</scope>
    <source>
        <strain evidence="1">CGMCC 1.15760</strain>
    </source>
</reference>
<organism evidence="1 2">
    <name type="scientific">Lysinibacillus alkalisoli</name>
    <dbReference type="NCBI Taxonomy" id="1911548"/>
    <lineage>
        <taxon>Bacteria</taxon>
        <taxon>Bacillati</taxon>
        <taxon>Bacillota</taxon>
        <taxon>Bacilli</taxon>
        <taxon>Bacillales</taxon>
        <taxon>Bacillaceae</taxon>
        <taxon>Lysinibacillus</taxon>
    </lineage>
</organism>
<accession>A0A917GAZ3</accession>
<reference evidence="1" key="2">
    <citation type="submission" date="2020-09" db="EMBL/GenBank/DDBJ databases">
        <authorList>
            <person name="Sun Q."/>
            <person name="Zhou Y."/>
        </authorList>
    </citation>
    <scope>NUCLEOTIDE SEQUENCE</scope>
    <source>
        <strain evidence="1">CGMCC 1.15760</strain>
    </source>
</reference>
<evidence type="ECO:0000313" key="1">
    <source>
        <dbReference type="EMBL" id="GGG34518.1"/>
    </source>
</evidence>
<gene>
    <name evidence="1" type="ORF">GCM10007425_31500</name>
</gene>
<comment type="caution">
    <text evidence="1">The sequence shown here is derived from an EMBL/GenBank/DDBJ whole genome shotgun (WGS) entry which is preliminary data.</text>
</comment>
<dbReference type="AlphaFoldDB" id="A0A917GAZ3"/>
<dbReference type="Proteomes" id="UP000616608">
    <property type="component" value="Unassembled WGS sequence"/>
</dbReference>
<name>A0A917GAZ3_9BACI</name>
<protein>
    <submittedName>
        <fullName evidence="1">Uncharacterized protein</fullName>
    </submittedName>
</protein>
<proteinExistence type="predicted"/>
<dbReference type="EMBL" id="BMJT01000031">
    <property type="protein sequence ID" value="GGG34518.1"/>
    <property type="molecule type" value="Genomic_DNA"/>
</dbReference>
<evidence type="ECO:0000313" key="2">
    <source>
        <dbReference type="Proteomes" id="UP000616608"/>
    </source>
</evidence>
<sequence>MTVFLMLTLPTSGADGPSFTALPAKDGEERAMEEAAAIFKTLG</sequence>
<keyword evidence="2" id="KW-1185">Reference proteome</keyword>